<dbReference type="InterPro" id="IPR017483">
    <property type="entry name" value="CHP03034"/>
</dbReference>
<accession>A0A5P9CIT8</accession>
<evidence type="ECO:0008006" key="4">
    <source>
        <dbReference type="Google" id="ProtNLM"/>
    </source>
</evidence>
<gene>
    <name evidence="2" type="ORF">FIV01_05835</name>
</gene>
<protein>
    <recommendedName>
        <fullName evidence="4">DUF3289 family protein</fullName>
    </recommendedName>
</protein>
<evidence type="ECO:0000256" key="1">
    <source>
        <dbReference type="SAM" id="MobiDB-lite"/>
    </source>
</evidence>
<name>A0A5P9CIT8_9VIBR</name>
<dbReference type="Pfam" id="PF11692">
    <property type="entry name" value="DUF3289"/>
    <property type="match status" value="1"/>
</dbReference>
<dbReference type="KEGG" id="vaq:FIV01_05835"/>
<dbReference type="OrthoDB" id="612868at2"/>
<dbReference type="Proteomes" id="UP000326936">
    <property type="component" value="Chromosome"/>
</dbReference>
<feature type="compositionally biased region" description="Basic and acidic residues" evidence="1">
    <location>
        <begin position="10"/>
        <end position="30"/>
    </location>
</feature>
<evidence type="ECO:0000313" key="2">
    <source>
        <dbReference type="EMBL" id="QFT25941.1"/>
    </source>
</evidence>
<evidence type="ECO:0000313" key="3">
    <source>
        <dbReference type="Proteomes" id="UP000326936"/>
    </source>
</evidence>
<feature type="region of interest" description="Disordered" evidence="1">
    <location>
        <begin position="1"/>
        <end position="30"/>
    </location>
</feature>
<reference evidence="2 3" key="1">
    <citation type="submission" date="2019-10" db="EMBL/GenBank/DDBJ databases">
        <title>Complete genome sequence of Vibrio sp. strain THAF100, isolated from non-filtered water from the water column of tank 6 of a marine aquarium containing stony-coral fragments. Water maintained at 26 degree C.</title>
        <authorList>
            <person name="Ruckert C."/>
            <person name="Franco A."/>
            <person name="Kalinowski J."/>
            <person name="Glaeser S."/>
        </authorList>
    </citation>
    <scope>NUCLEOTIDE SEQUENCE [LARGE SCALE GENOMIC DNA]</scope>
    <source>
        <strain evidence="2 3">THAF100</strain>
    </source>
</reference>
<organism evidence="2 3">
    <name type="scientific">Vibrio aquimaris</name>
    <dbReference type="NCBI Taxonomy" id="2587862"/>
    <lineage>
        <taxon>Bacteria</taxon>
        <taxon>Pseudomonadati</taxon>
        <taxon>Pseudomonadota</taxon>
        <taxon>Gammaproteobacteria</taxon>
        <taxon>Vibrionales</taxon>
        <taxon>Vibrionaceae</taxon>
        <taxon>Vibrio</taxon>
    </lineage>
</organism>
<dbReference type="RefSeq" id="WP_152430150.1">
    <property type="nucleotide sequence ID" value="NZ_CBCSDK010000002.1"/>
</dbReference>
<proteinExistence type="predicted"/>
<sequence length="332" mass="38800">MRYESFPYVPEERQETTRERAARQRQERRAELTYTAKDQKRWAENRERVLAERKLAEEWKPVEGNFPLLVYQTQNKMDDFDAPDMTFGDETKEEIEQYGLMTPFEDDSINLPFTDIAVFGEDQFTLPVSEHFERMRSLANDVALGIGFSTKGETKDIFFEMVDKFERNEGGYYSNPSLTSALKEHETTANFHQALKKCLEESLKNGKLPSDIVSVSSQYMKSSKGKPLPQFLVGDILDPHKNLFDGTVLNVHGIWSMRVYVEQLEYKGSQIRGLFKYEVQDHFGLDKKDINNNPMNGDKPFELISGFRSWYLLQHYKEYAYKPFITKMDFSL</sequence>
<keyword evidence="3" id="KW-1185">Reference proteome</keyword>
<dbReference type="EMBL" id="CP045350">
    <property type="protein sequence ID" value="QFT25941.1"/>
    <property type="molecule type" value="Genomic_DNA"/>
</dbReference>
<dbReference type="AlphaFoldDB" id="A0A5P9CIT8"/>